<dbReference type="InterPro" id="IPR033467">
    <property type="entry name" value="Tesmin/TSO1-like_CXC"/>
</dbReference>
<proteinExistence type="inferred from homology"/>
<dbReference type="GO" id="GO:0005634">
    <property type="term" value="C:nucleus"/>
    <property type="evidence" value="ECO:0007669"/>
    <property type="project" value="UniProtKB-SubCell"/>
</dbReference>
<sequence length="222" mass="25673">MSSEEYSDEDDQQSPTSVDITEENPNKDKKEKCSCTEGCSKRSCSCFQFGSGCNSSCGCSSSCENMFNHLEYFFGEDTKLSAHPCFTKWLIKKAKNTDGLKTINRRALCQLIIECDNYSEVCSIEEDFEEWTQKWKMIDQDHKLAHMQTLFRMLLSDDETTGRYYSFCQDYLVQENLKWHCIKCQECMDWREWHCGICDKCTYGVTLPCEGCGGRSERSVIS</sequence>
<dbReference type="PROSITE" id="PS51634">
    <property type="entry name" value="CRC"/>
    <property type="match status" value="1"/>
</dbReference>
<dbReference type="EMBL" id="CAJNOM010000036">
    <property type="protein sequence ID" value="CAF0877798.1"/>
    <property type="molecule type" value="Genomic_DNA"/>
</dbReference>
<evidence type="ECO:0000256" key="3">
    <source>
        <dbReference type="ARBA" id="ARBA00023242"/>
    </source>
</evidence>
<dbReference type="InterPro" id="IPR005172">
    <property type="entry name" value="CRC"/>
</dbReference>
<name>A0A813XYT0_9BILA</name>
<reference evidence="6" key="1">
    <citation type="submission" date="2021-02" db="EMBL/GenBank/DDBJ databases">
        <authorList>
            <person name="Nowell W R."/>
        </authorList>
    </citation>
    <scope>NUCLEOTIDE SEQUENCE</scope>
</reference>
<comment type="similarity">
    <text evidence="2">Belongs to the lin-54 family.</text>
</comment>
<evidence type="ECO:0000256" key="4">
    <source>
        <dbReference type="SAM" id="MobiDB-lite"/>
    </source>
</evidence>
<evidence type="ECO:0000259" key="5">
    <source>
        <dbReference type="PROSITE" id="PS51634"/>
    </source>
</evidence>
<feature type="compositionally biased region" description="Acidic residues" evidence="4">
    <location>
        <begin position="1"/>
        <end position="12"/>
    </location>
</feature>
<evidence type="ECO:0000256" key="2">
    <source>
        <dbReference type="ARBA" id="ARBA00007267"/>
    </source>
</evidence>
<comment type="caution">
    <text evidence="6">The sequence shown here is derived from an EMBL/GenBank/DDBJ whole genome shotgun (WGS) entry which is preliminary data.</text>
</comment>
<feature type="domain" description="CRC" evidence="5">
    <location>
        <begin position="1"/>
        <end position="68"/>
    </location>
</feature>
<gene>
    <name evidence="6" type="ORF">QVE165_LOCUS8249</name>
</gene>
<organism evidence="6 7">
    <name type="scientific">Adineta steineri</name>
    <dbReference type="NCBI Taxonomy" id="433720"/>
    <lineage>
        <taxon>Eukaryota</taxon>
        <taxon>Metazoa</taxon>
        <taxon>Spiralia</taxon>
        <taxon>Gnathifera</taxon>
        <taxon>Rotifera</taxon>
        <taxon>Eurotatoria</taxon>
        <taxon>Bdelloidea</taxon>
        <taxon>Adinetida</taxon>
        <taxon>Adinetidae</taxon>
        <taxon>Adineta</taxon>
    </lineage>
</organism>
<dbReference type="SMART" id="SM01114">
    <property type="entry name" value="CXC"/>
    <property type="match status" value="1"/>
</dbReference>
<dbReference type="Proteomes" id="UP000663832">
    <property type="component" value="Unassembled WGS sequence"/>
</dbReference>
<evidence type="ECO:0000256" key="1">
    <source>
        <dbReference type="ARBA" id="ARBA00004123"/>
    </source>
</evidence>
<dbReference type="OrthoDB" id="10032754at2759"/>
<keyword evidence="7" id="KW-1185">Reference proteome</keyword>
<comment type="subcellular location">
    <subcellularLocation>
        <location evidence="1">Nucleus</location>
    </subcellularLocation>
</comment>
<accession>A0A813XYT0</accession>
<feature type="region of interest" description="Disordered" evidence="4">
    <location>
        <begin position="1"/>
        <end position="30"/>
    </location>
</feature>
<keyword evidence="3" id="KW-0539">Nucleus</keyword>
<protein>
    <recommendedName>
        <fullName evidence="5">CRC domain-containing protein</fullName>
    </recommendedName>
</protein>
<evidence type="ECO:0000313" key="6">
    <source>
        <dbReference type="EMBL" id="CAF0877798.1"/>
    </source>
</evidence>
<evidence type="ECO:0000313" key="7">
    <source>
        <dbReference type="Proteomes" id="UP000663832"/>
    </source>
</evidence>
<dbReference type="AlphaFoldDB" id="A0A813XYT0"/>